<evidence type="ECO:0000256" key="2">
    <source>
        <dbReference type="SAM" id="Phobius"/>
    </source>
</evidence>
<dbReference type="InterPro" id="IPR027417">
    <property type="entry name" value="P-loop_NTPase"/>
</dbReference>
<proteinExistence type="predicted"/>
<feature type="transmembrane region" description="Helical" evidence="2">
    <location>
        <begin position="44"/>
        <end position="61"/>
    </location>
</feature>
<keyword evidence="2" id="KW-0472">Membrane</keyword>
<protein>
    <recommendedName>
        <fullName evidence="5">Tetratricopeptide repeat-containing protein</fullName>
    </recommendedName>
</protein>
<evidence type="ECO:0000256" key="1">
    <source>
        <dbReference type="SAM" id="MobiDB-lite"/>
    </source>
</evidence>
<evidence type="ECO:0008006" key="5">
    <source>
        <dbReference type="Google" id="ProtNLM"/>
    </source>
</evidence>
<feature type="transmembrane region" description="Helical" evidence="2">
    <location>
        <begin position="21"/>
        <end position="38"/>
    </location>
</feature>
<dbReference type="RefSeq" id="WP_203923942.1">
    <property type="nucleotide sequence ID" value="NZ_BONZ01000099.1"/>
</dbReference>
<sequence length="821" mass="88171">MSRPDDPHSPITPARRPWISIRTVDVIVFALGGLPALFTDGRVQQWAVAAYVVAVLTILVVRMRAAVVRRRPATERHRPGRQYFVPHDLPPTSSLFVGRDAELAAILGHLRGEPYGGEDTGESRPRLIVLHGEDGMGKTALAVKAAHLAAEVFPDGQLFARIGAGTAETAEPESPGDTDSAAADSAAADSAATDSAAADSAAADSAAADSAAAALAYFVYALQPRWQRLPSGYDELRERFEELTAERAVLFILDDARDAEVVRRLLPAGPRCAVLVTAATPLPGLPTTAPSMSIGPLDGGESLTVLGAIVGQQRIREQREAADEIVRVTQGHPLSVRAAAAGLAAMPHTRLAAALRRLGAPRSPEEQAGAAALDLSYALLSEQERAAVRALGLLPAQTFTPWMLAAVLGVDERAATRIADRLGFAGFVNRTSVDSVGVPEFVVPEAVYRLAETRLAETTSAEERAALRERLGTRARQRRRTDPARALRDDVFGALEAGALRSATEEARRAVAVAREMGDRRAEGLALAAFAEVRAELGNFEAADDLARAALAPAVVSAAAAARAHRCLGRLYRRAHQTELAQDELNRAYQEATGDPAEQLQALRELAVAQAQRTVSVPAAVATLRTATELYERHPELGERYRAGLSWAASVVSEAEGRYPESRLAIDAGLESARRHGQQLWLAWLTYRAAGLELTRAVNFEEVRKHGNEAIRLFSDLNHRYGKAHCRLVIGHAYLLEHGVDEAVTMLEEALENFINCGDRWAEAEACHLLGLARQSDNPTPEAGRLLRTAFRIFADLGDADKAGEVHERLARLAAPDGHGS</sequence>
<keyword evidence="4" id="KW-1185">Reference proteome</keyword>
<dbReference type="Proteomes" id="UP000642748">
    <property type="component" value="Unassembled WGS sequence"/>
</dbReference>
<feature type="compositionally biased region" description="Low complexity" evidence="1">
    <location>
        <begin position="177"/>
        <end position="187"/>
    </location>
</feature>
<accession>A0A8J3VW68</accession>
<evidence type="ECO:0000313" key="3">
    <source>
        <dbReference type="EMBL" id="GIH20516.1"/>
    </source>
</evidence>
<dbReference type="AlphaFoldDB" id="A0A8J3VW68"/>
<dbReference type="InterPro" id="IPR011990">
    <property type="entry name" value="TPR-like_helical_dom_sf"/>
</dbReference>
<name>A0A8J3VW68_9ACTN</name>
<dbReference type="PANTHER" id="PTHR47691">
    <property type="entry name" value="REGULATOR-RELATED"/>
    <property type="match status" value="1"/>
</dbReference>
<dbReference type="Gene3D" id="3.40.50.300">
    <property type="entry name" value="P-loop containing nucleotide triphosphate hydrolases"/>
    <property type="match status" value="1"/>
</dbReference>
<feature type="region of interest" description="Disordered" evidence="1">
    <location>
        <begin position="166"/>
        <end position="187"/>
    </location>
</feature>
<organism evidence="3 4">
    <name type="scientific">Rugosimonospora africana</name>
    <dbReference type="NCBI Taxonomy" id="556532"/>
    <lineage>
        <taxon>Bacteria</taxon>
        <taxon>Bacillati</taxon>
        <taxon>Actinomycetota</taxon>
        <taxon>Actinomycetes</taxon>
        <taxon>Micromonosporales</taxon>
        <taxon>Micromonosporaceae</taxon>
        <taxon>Rugosimonospora</taxon>
    </lineage>
</organism>
<keyword evidence="2" id="KW-0812">Transmembrane</keyword>
<dbReference type="PANTHER" id="PTHR47691:SF3">
    <property type="entry name" value="HTH-TYPE TRANSCRIPTIONAL REGULATOR RV0890C-RELATED"/>
    <property type="match status" value="1"/>
</dbReference>
<comment type="caution">
    <text evidence="3">The sequence shown here is derived from an EMBL/GenBank/DDBJ whole genome shotgun (WGS) entry which is preliminary data.</text>
</comment>
<gene>
    <name evidence="3" type="ORF">Raf01_86880</name>
</gene>
<evidence type="ECO:0000313" key="4">
    <source>
        <dbReference type="Proteomes" id="UP000642748"/>
    </source>
</evidence>
<keyword evidence="2" id="KW-1133">Transmembrane helix</keyword>
<dbReference type="SUPFAM" id="SSF52540">
    <property type="entry name" value="P-loop containing nucleoside triphosphate hydrolases"/>
    <property type="match status" value="1"/>
</dbReference>
<reference evidence="3" key="1">
    <citation type="submission" date="2021-01" db="EMBL/GenBank/DDBJ databases">
        <title>Whole genome shotgun sequence of Rugosimonospora africana NBRC 104875.</title>
        <authorList>
            <person name="Komaki H."/>
            <person name="Tamura T."/>
        </authorList>
    </citation>
    <scope>NUCLEOTIDE SEQUENCE</scope>
    <source>
        <strain evidence="3">NBRC 104875</strain>
    </source>
</reference>
<dbReference type="EMBL" id="BONZ01000099">
    <property type="protein sequence ID" value="GIH20516.1"/>
    <property type="molecule type" value="Genomic_DNA"/>
</dbReference>
<dbReference type="Gene3D" id="1.25.40.10">
    <property type="entry name" value="Tetratricopeptide repeat domain"/>
    <property type="match status" value="2"/>
</dbReference>
<dbReference type="SUPFAM" id="SSF48452">
    <property type="entry name" value="TPR-like"/>
    <property type="match status" value="2"/>
</dbReference>